<evidence type="ECO:0000256" key="7">
    <source>
        <dbReference type="ARBA" id="ARBA00023136"/>
    </source>
</evidence>
<organism evidence="13 14">
    <name type="scientific">Melipona quadrifasciata</name>
    <dbReference type="NCBI Taxonomy" id="166423"/>
    <lineage>
        <taxon>Eukaryota</taxon>
        <taxon>Metazoa</taxon>
        <taxon>Ecdysozoa</taxon>
        <taxon>Arthropoda</taxon>
        <taxon>Hexapoda</taxon>
        <taxon>Insecta</taxon>
        <taxon>Pterygota</taxon>
        <taxon>Neoptera</taxon>
        <taxon>Endopterygota</taxon>
        <taxon>Hymenoptera</taxon>
        <taxon>Apocrita</taxon>
        <taxon>Aculeata</taxon>
        <taxon>Apoidea</taxon>
        <taxon>Anthophila</taxon>
        <taxon>Apidae</taxon>
        <taxon>Melipona</taxon>
    </lineage>
</organism>
<dbReference type="EMBL" id="KQ435703">
    <property type="protein sequence ID" value="KOX80318.1"/>
    <property type="molecule type" value="Genomic_DNA"/>
</dbReference>
<dbReference type="GO" id="GO:0005886">
    <property type="term" value="C:plasma membrane"/>
    <property type="evidence" value="ECO:0007669"/>
    <property type="project" value="UniProtKB-SubCell"/>
</dbReference>
<dbReference type="PANTHER" id="PTHR24230">
    <property type="entry name" value="G-PROTEIN COUPLED RECEPTOR"/>
    <property type="match status" value="1"/>
</dbReference>
<comment type="similarity">
    <text evidence="2 10">Belongs to the G-protein coupled receptor 1 family.</text>
</comment>
<keyword evidence="14" id="KW-1185">Reference proteome</keyword>
<dbReference type="PROSITE" id="PS50262">
    <property type="entry name" value="G_PROTEIN_RECEP_F1_2"/>
    <property type="match status" value="1"/>
</dbReference>
<dbReference type="AlphaFoldDB" id="A0A0N0BKA9"/>
<evidence type="ECO:0000313" key="13">
    <source>
        <dbReference type="EMBL" id="KOX80318.1"/>
    </source>
</evidence>
<feature type="transmembrane region" description="Helical" evidence="11">
    <location>
        <begin position="132"/>
        <end position="152"/>
    </location>
</feature>
<keyword evidence="8 10" id="KW-0675">Receptor</keyword>
<comment type="subcellular location">
    <subcellularLocation>
        <location evidence="1">Cell membrane</location>
        <topology evidence="1">Multi-pass membrane protein</topology>
    </subcellularLocation>
</comment>
<dbReference type="SUPFAM" id="SSF81321">
    <property type="entry name" value="Family A G protein-coupled receptor-like"/>
    <property type="match status" value="1"/>
</dbReference>
<gene>
    <name evidence="13" type="ORF">WN51_08097</name>
</gene>
<feature type="transmembrane region" description="Helical" evidence="11">
    <location>
        <begin position="85"/>
        <end position="112"/>
    </location>
</feature>
<evidence type="ECO:0000259" key="12">
    <source>
        <dbReference type="PROSITE" id="PS50262"/>
    </source>
</evidence>
<keyword evidence="5 11" id="KW-1133">Transmembrane helix</keyword>
<evidence type="ECO:0000256" key="5">
    <source>
        <dbReference type="ARBA" id="ARBA00022989"/>
    </source>
</evidence>
<dbReference type="OrthoDB" id="6022667at2759"/>
<keyword evidence="3" id="KW-1003">Cell membrane</keyword>
<evidence type="ECO:0000256" key="2">
    <source>
        <dbReference type="ARBA" id="ARBA00010663"/>
    </source>
</evidence>
<feature type="domain" description="G-protein coupled receptors family 1 profile" evidence="12">
    <location>
        <begin position="64"/>
        <end position="201"/>
    </location>
</feature>
<evidence type="ECO:0000256" key="6">
    <source>
        <dbReference type="ARBA" id="ARBA00023040"/>
    </source>
</evidence>
<dbReference type="Proteomes" id="UP000053105">
    <property type="component" value="Unassembled WGS sequence"/>
</dbReference>
<accession>A0A0N0BKA9</accession>
<dbReference type="InterPro" id="IPR000276">
    <property type="entry name" value="GPCR_Rhodpsn"/>
</dbReference>
<evidence type="ECO:0000256" key="10">
    <source>
        <dbReference type="RuleBase" id="RU000688"/>
    </source>
</evidence>
<evidence type="ECO:0000256" key="8">
    <source>
        <dbReference type="ARBA" id="ARBA00023170"/>
    </source>
</evidence>
<dbReference type="PANTHER" id="PTHR24230:SF163">
    <property type="entry name" value="CORAZONIN RECEPTOR, ISOFORM B"/>
    <property type="match status" value="1"/>
</dbReference>
<dbReference type="InterPro" id="IPR017452">
    <property type="entry name" value="GPCR_Rhodpsn_7TM"/>
</dbReference>
<evidence type="ECO:0000256" key="9">
    <source>
        <dbReference type="ARBA" id="ARBA00023224"/>
    </source>
</evidence>
<evidence type="ECO:0000313" key="14">
    <source>
        <dbReference type="Proteomes" id="UP000053105"/>
    </source>
</evidence>
<dbReference type="Pfam" id="PF00001">
    <property type="entry name" value="7tm_1"/>
    <property type="match status" value="1"/>
</dbReference>
<sequence>MTEHPVFDNITDYVCYSRGLDFAQLLSSGILNNITCLEHAPQLTRAIVSKVIVLAVIAILSFVGNVATIYSIAINRKKQQTWSAIYTLILHLAIADLFVTVFCIGGEALWSYTVAWIFGNVACKLFKFVQGFSLYLSTFMLVLIGVDRYFAVRYPMKGVITPERCWKFVVLAWILSLVLATPQCQKLEPLSGFELDLVLVL</sequence>
<dbReference type="PRINTS" id="PR00237">
    <property type="entry name" value="GPCRRHODOPSN"/>
</dbReference>
<proteinExistence type="inferred from homology"/>
<keyword evidence="7 11" id="KW-0472">Membrane</keyword>
<keyword evidence="6 10" id="KW-0297">G-protein coupled receptor</keyword>
<evidence type="ECO:0000256" key="1">
    <source>
        <dbReference type="ARBA" id="ARBA00004651"/>
    </source>
</evidence>
<reference evidence="13 14" key="1">
    <citation type="submission" date="2015-07" db="EMBL/GenBank/DDBJ databases">
        <title>The genome of Melipona quadrifasciata.</title>
        <authorList>
            <person name="Pan H."/>
            <person name="Kapheim K."/>
        </authorList>
    </citation>
    <scope>NUCLEOTIDE SEQUENCE [LARGE SCALE GENOMIC DNA]</scope>
    <source>
        <strain evidence="13">0111107301</strain>
        <tissue evidence="13">Whole body</tissue>
    </source>
</reference>
<dbReference type="GO" id="GO:0035237">
    <property type="term" value="F:corazonin receptor activity"/>
    <property type="evidence" value="ECO:0007669"/>
    <property type="project" value="TreeGrafter"/>
</dbReference>
<dbReference type="PROSITE" id="PS00237">
    <property type="entry name" value="G_PROTEIN_RECEP_F1_1"/>
    <property type="match status" value="1"/>
</dbReference>
<dbReference type="Gene3D" id="1.20.1070.10">
    <property type="entry name" value="Rhodopsin 7-helix transmembrane proteins"/>
    <property type="match status" value="1"/>
</dbReference>
<keyword evidence="9 10" id="KW-0807">Transducer</keyword>
<evidence type="ECO:0000256" key="4">
    <source>
        <dbReference type="ARBA" id="ARBA00022692"/>
    </source>
</evidence>
<keyword evidence="4 10" id="KW-0812">Transmembrane</keyword>
<name>A0A0N0BKA9_9HYME</name>
<evidence type="ECO:0000256" key="3">
    <source>
        <dbReference type="ARBA" id="ARBA00022475"/>
    </source>
</evidence>
<protein>
    <submittedName>
        <fullName evidence="13">Gonadotropin-releasing hormone receptor</fullName>
    </submittedName>
</protein>
<evidence type="ECO:0000256" key="11">
    <source>
        <dbReference type="SAM" id="Phobius"/>
    </source>
</evidence>
<dbReference type="STRING" id="166423.A0A0N0BKA9"/>
<feature type="transmembrane region" description="Helical" evidence="11">
    <location>
        <begin position="51"/>
        <end position="73"/>
    </location>
</feature>